<evidence type="ECO:0000256" key="6">
    <source>
        <dbReference type="ARBA" id="ARBA00022801"/>
    </source>
</evidence>
<dbReference type="GO" id="GO:0046872">
    <property type="term" value="F:metal ion binding"/>
    <property type="evidence" value="ECO:0007669"/>
    <property type="project" value="UniProtKB-KW"/>
</dbReference>
<evidence type="ECO:0000256" key="5">
    <source>
        <dbReference type="ARBA" id="ARBA00022759"/>
    </source>
</evidence>
<keyword evidence="6" id="KW-0378">Hydrolase</keyword>
<keyword evidence="3" id="KW-0540">Nuclease</keyword>
<comment type="similarity">
    <text evidence="2">Belongs to the endoribonuclease YbeY family.</text>
</comment>
<dbReference type="GO" id="GO:0006364">
    <property type="term" value="P:rRNA processing"/>
    <property type="evidence" value="ECO:0007669"/>
    <property type="project" value="InterPro"/>
</dbReference>
<comment type="cofactor">
    <cofactor evidence="1">
        <name>Zn(2+)</name>
        <dbReference type="ChEBI" id="CHEBI:29105"/>
    </cofactor>
</comment>
<dbReference type="SUPFAM" id="SSF55486">
    <property type="entry name" value="Metalloproteases ('zincins'), catalytic domain"/>
    <property type="match status" value="1"/>
</dbReference>
<dbReference type="InterPro" id="IPR023091">
    <property type="entry name" value="MetalPrtase_cat_dom_sf_prd"/>
</dbReference>
<protein>
    <submittedName>
        <fullName evidence="8">rRNA maturation RNase YbeY</fullName>
    </submittedName>
</protein>
<reference evidence="9" key="1">
    <citation type="submission" date="2017-09" db="EMBL/GenBank/DDBJ databases">
        <title>Depth-based differentiation of microbial function through sediment-hosted aquifers and enrichment of novel symbionts in the deep terrestrial subsurface.</title>
        <authorList>
            <person name="Probst A.J."/>
            <person name="Ladd B."/>
            <person name="Jarett J.K."/>
            <person name="Geller-Mcgrath D.E."/>
            <person name="Sieber C.M.K."/>
            <person name="Emerson J.B."/>
            <person name="Anantharaman K."/>
            <person name="Thomas B.C."/>
            <person name="Malmstrom R."/>
            <person name="Stieglmeier M."/>
            <person name="Klingl A."/>
            <person name="Woyke T."/>
            <person name="Ryan C.M."/>
            <person name="Banfield J.F."/>
        </authorList>
    </citation>
    <scope>NUCLEOTIDE SEQUENCE [LARGE SCALE GENOMIC DNA]</scope>
</reference>
<comment type="caution">
    <text evidence="8">The sequence shown here is derived from an EMBL/GenBank/DDBJ whole genome shotgun (WGS) entry which is preliminary data.</text>
</comment>
<evidence type="ECO:0000256" key="1">
    <source>
        <dbReference type="ARBA" id="ARBA00001947"/>
    </source>
</evidence>
<evidence type="ECO:0000313" key="9">
    <source>
        <dbReference type="Proteomes" id="UP000231503"/>
    </source>
</evidence>
<dbReference type="InterPro" id="IPR002036">
    <property type="entry name" value="YbeY"/>
</dbReference>
<dbReference type="Gene3D" id="3.40.390.30">
    <property type="entry name" value="Metalloproteases ('zincins'), catalytic domain"/>
    <property type="match status" value="1"/>
</dbReference>
<sequence>MAVELNSAAQRFRSVPWQDIQTKILGKRFQISVAILSDTEMRRVRRILRAQKKFHFEPNHALNVLSFLLGDGIGEVLLNKDQIRKEAERYGDSFRERLMCLYIHGLLHIKGYDHKHRKDEIRMTGQEEKFFGYFVKR</sequence>
<dbReference type="GO" id="GO:0004519">
    <property type="term" value="F:endonuclease activity"/>
    <property type="evidence" value="ECO:0007669"/>
    <property type="project" value="UniProtKB-KW"/>
</dbReference>
<evidence type="ECO:0000256" key="3">
    <source>
        <dbReference type="ARBA" id="ARBA00022722"/>
    </source>
</evidence>
<keyword evidence="5" id="KW-0255">Endonuclease</keyword>
<proteinExistence type="inferred from homology"/>
<accession>A0A2H0TE22</accession>
<dbReference type="GO" id="GO:0004222">
    <property type="term" value="F:metalloendopeptidase activity"/>
    <property type="evidence" value="ECO:0007669"/>
    <property type="project" value="InterPro"/>
</dbReference>
<dbReference type="NCBIfam" id="TIGR00043">
    <property type="entry name" value="rRNA maturation RNase YbeY"/>
    <property type="match status" value="1"/>
</dbReference>
<name>A0A2H0TE22_9BACT</name>
<evidence type="ECO:0000313" key="8">
    <source>
        <dbReference type="EMBL" id="PIR69791.1"/>
    </source>
</evidence>
<dbReference type="Proteomes" id="UP000231503">
    <property type="component" value="Unassembled WGS sequence"/>
</dbReference>
<evidence type="ECO:0000256" key="4">
    <source>
        <dbReference type="ARBA" id="ARBA00022723"/>
    </source>
</evidence>
<dbReference type="AlphaFoldDB" id="A0A2H0TE22"/>
<evidence type="ECO:0000256" key="2">
    <source>
        <dbReference type="ARBA" id="ARBA00010875"/>
    </source>
</evidence>
<keyword evidence="7" id="KW-0862">Zinc</keyword>
<evidence type="ECO:0000256" key="7">
    <source>
        <dbReference type="ARBA" id="ARBA00022833"/>
    </source>
</evidence>
<organism evidence="8 9">
    <name type="scientific">Candidatus Niyogibacteria bacterium CG10_big_fil_rev_8_21_14_0_10_46_36</name>
    <dbReference type="NCBI Taxonomy" id="1974726"/>
    <lineage>
        <taxon>Bacteria</taxon>
        <taxon>Candidatus Niyogiibacteriota</taxon>
    </lineage>
</organism>
<gene>
    <name evidence="8" type="primary">ybeY</name>
    <name evidence="8" type="ORF">COU47_01800</name>
</gene>
<keyword evidence="4" id="KW-0479">Metal-binding</keyword>
<dbReference type="EMBL" id="PFCO01000003">
    <property type="protein sequence ID" value="PIR69791.1"/>
    <property type="molecule type" value="Genomic_DNA"/>
</dbReference>
<dbReference type="Pfam" id="PF02130">
    <property type="entry name" value="YbeY"/>
    <property type="match status" value="1"/>
</dbReference>